<evidence type="ECO:0000256" key="2">
    <source>
        <dbReference type="SAM" id="Phobius"/>
    </source>
</evidence>
<dbReference type="SMART" id="SM00858">
    <property type="entry name" value="SAF"/>
    <property type="match status" value="1"/>
</dbReference>
<sequence length="356" mass="37127">MDGSQRACPGRTGGTRAGARMLRGGRVFILLGVVLAVVAVLLGIVALSRPNREAAETPAPDEIKVPVVVAARDVPANTVITTADITVTEVPQEEVAPGTAQRADQVVGLVTSGPLVEGQRVLMANLVAPSLGNVVQPGRRAVALPVDRVSALGGLIQPNDTIDIIYSVRVNLTRVVPSEPLEVVDATQGYAQQENLQLPPYGQPPAGPTYPFPGEPGSRFIVTDEGGGNPVTKLVLQNIRVLQVIAGNEPVTPAAEGAAPAQTSAEAGEAIPTPAPDTAEQAASTLPAVDLLIIEVDPQQAEMITFMLDQQARYQVVLRSRSDQEPATTSGITYDRLVSQYGLPVPATVRLPGGPQ</sequence>
<comment type="caution">
    <text evidence="4">The sequence shown here is derived from an EMBL/GenBank/DDBJ whole genome shotgun (WGS) entry which is preliminary data.</text>
</comment>
<dbReference type="InterPro" id="IPR017592">
    <property type="entry name" value="Pilus_assmbl_Flp-typ_CpaB"/>
</dbReference>
<name>A0A831T7X4_9BACT</name>
<keyword evidence="2" id="KW-0812">Transmembrane</keyword>
<feature type="region of interest" description="Disordered" evidence="1">
    <location>
        <begin position="253"/>
        <end position="277"/>
    </location>
</feature>
<gene>
    <name evidence="4" type="primary">cpaB</name>
    <name evidence="4" type="ORF">ENP34_05185</name>
</gene>
<dbReference type="InterPro" id="IPR031571">
    <property type="entry name" value="RcpC_dom"/>
</dbReference>
<evidence type="ECO:0000259" key="3">
    <source>
        <dbReference type="SMART" id="SM00858"/>
    </source>
</evidence>
<accession>A0A831T7X4</accession>
<dbReference type="CDD" id="cd11614">
    <property type="entry name" value="SAF_CpaB_FlgA_like"/>
    <property type="match status" value="1"/>
</dbReference>
<organism evidence="4">
    <name type="scientific">Thermorudis peleae</name>
    <dbReference type="NCBI Taxonomy" id="1382356"/>
    <lineage>
        <taxon>Bacteria</taxon>
        <taxon>Pseudomonadati</taxon>
        <taxon>Thermomicrobiota</taxon>
        <taxon>Thermomicrobia</taxon>
        <taxon>Thermomicrobia incertae sedis</taxon>
        <taxon>Thermorudis</taxon>
    </lineage>
</organism>
<feature type="domain" description="SAF" evidence="3">
    <location>
        <begin position="65"/>
        <end position="127"/>
    </location>
</feature>
<dbReference type="EMBL" id="DSIY01000124">
    <property type="protein sequence ID" value="HEG90817.1"/>
    <property type="molecule type" value="Genomic_DNA"/>
</dbReference>
<dbReference type="Pfam" id="PF08666">
    <property type="entry name" value="SAF"/>
    <property type="match status" value="1"/>
</dbReference>
<keyword evidence="2" id="KW-0472">Membrane</keyword>
<reference evidence="4" key="1">
    <citation type="journal article" date="2020" name="mSystems">
        <title>Genome- and Community-Level Interaction Insights into Carbon Utilization and Element Cycling Functions of Hydrothermarchaeota in Hydrothermal Sediment.</title>
        <authorList>
            <person name="Zhou Z."/>
            <person name="Liu Y."/>
            <person name="Xu W."/>
            <person name="Pan J."/>
            <person name="Luo Z.H."/>
            <person name="Li M."/>
        </authorList>
    </citation>
    <scope>NUCLEOTIDE SEQUENCE [LARGE SCALE GENOMIC DNA]</scope>
    <source>
        <strain evidence="4">SpSt-210</strain>
    </source>
</reference>
<evidence type="ECO:0000313" key="4">
    <source>
        <dbReference type="EMBL" id="HEG90817.1"/>
    </source>
</evidence>
<dbReference type="Pfam" id="PF16976">
    <property type="entry name" value="RcpC"/>
    <property type="match status" value="1"/>
</dbReference>
<dbReference type="Gene3D" id="3.90.1210.10">
    <property type="entry name" value="Antifreeze-like/N-acetylneuraminic acid synthase C-terminal domain"/>
    <property type="match status" value="1"/>
</dbReference>
<proteinExistence type="predicted"/>
<keyword evidence="2" id="KW-1133">Transmembrane helix</keyword>
<dbReference type="NCBIfam" id="TIGR03177">
    <property type="entry name" value="pilus_cpaB"/>
    <property type="match status" value="1"/>
</dbReference>
<dbReference type="InterPro" id="IPR013974">
    <property type="entry name" value="SAF"/>
</dbReference>
<protein>
    <submittedName>
        <fullName evidence="4">Flp pilus assembly protein CpaB</fullName>
    </submittedName>
</protein>
<evidence type="ECO:0000256" key="1">
    <source>
        <dbReference type="SAM" id="MobiDB-lite"/>
    </source>
</evidence>
<feature type="transmembrane region" description="Helical" evidence="2">
    <location>
        <begin position="27"/>
        <end position="47"/>
    </location>
</feature>
<dbReference type="AlphaFoldDB" id="A0A831T7X4"/>